<dbReference type="SUPFAM" id="SSF48403">
    <property type="entry name" value="Ankyrin repeat"/>
    <property type="match status" value="1"/>
</dbReference>
<dbReference type="Pfam" id="PF12796">
    <property type="entry name" value="Ank_2"/>
    <property type="match status" value="3"/>
</dbReference>
<protein>
    <recommendedName>
        <fullName evidence="6">Ankyrin repeat-containing protein</fullName>
    </recommendedName>
</protein>
<keyword evidence="2 3" id="KW-0040">ANK repeat</keyword>
<gene>
    <name evidence="4" type="ORF">PFISCL1PPCAC_3824</name>
</gene>
<evidence type="ECO:0000313" key="4">
    <source>
        <dbReference type="EMBL" id="GMT12527.1"/>
    </source>
</evidence>
<dbReference type="InterPro" id="IPR036770">
    <property type="entry name" value="Ankyrin_rpt-contain_sf"/>
</dbReference>
<dbReference type="Proteomes" id="UP001432322">
    <property type="component" value="Unassembled WGS sequence"/>
</dbReference>
<name>A0AAV5V119_9BILA</name>
<dbReference type="Pfam" id="PF00023">
    <property type="entry name" value="Ank"/>
    <property type="match status" value="2"/>
</dbReference>
<dbReference type="PROSITE" id="PS50297">
    <property type="entry name" value="ANK_REP_REGION"/>
    <property type="match status" value="3"/>
</dbReference>
<keyword evidence="1" id="KW-0677">Repeat</keyword>
<feature type="repeat" description="ANK" evidence="3">
    <location>
        <begin position="140"/>
        <end position="172"/>
    </location>
</feature>
<accession>A0AAV5V119</accession>
<dbReference type="SMART" id="SM00248">
    <property type="entry name" value="ANK"/>
    <property type="match status" value="9"/>
</dbReference>
<dbReference type="PROSITE" id="PS50088">
    <property type="entry name" value="ANK_REPEAT"/>
    <property type="match status" value="4"/>
</dbReference>
<dbReference type="EMBL" id="BTSY01000001">
    <property type="protein sequence ID" value="GMT12527.1"/>
    <property type="molecule type" value="Genomic_DNA"/>
</dbReference>
<keyword evidence="5" id="KW-1185">Reference proteome</keyword>
<feature type="repeat" description="ANK" evidence="3">
    <location>
        <begin position="260"/>
        <end position="292"/>
    </location>
</feature>
<organism evidence="4 5">
    <name type="scientific">Pristionchus fissidentatus</name>
    <dbReference type="NCBI Taxonomy" id="1538716"/>
    <lineage>
        <taxon>Eukaryota</taxon>
        <taxon>Metazoa</taxon>
        <taxon>Ecdysozoa</taxon>
        <taxon>Nematoda</taxon>
        <taxon>Chromadorea</taxon>
        <taxon>Rhabditida</taxon>
        <taxon>Rhabditina</taxon>
        <taxon>Diplogasteromorpha</taxon>
        <taxon>Diplogasteroidea</taxon>
        <taxon>Neodiplogasteridae</taxon>
        <taxon>Pristionchus</taxon>
    </lineage>
</organism>
<sequence>MHIAAKRSSAKILKMFADAVAGEDIFNLARDNKERSPLHYAATYASIECVQLILDEDKLGLPVDQRDVFGLTPLMCAVGVDLPQSVEIVRLLVARKPLSISASNKDRQTALHLAVAANNLNIIDTLLEIMPSIVENCDAECRTPLHYAAEAGHVKAVERLLKAGSRNTMRDNFHVTPAHYAAQHSKEALQTLLTHTKMNSTQPRMQTKSDEEFQVQDVKDKDQRTCLMWAVIAGNIAGNLESIKYLVSASRPDRADQDAYGYNALHLAALMNDEAVCRELIRQGWSPNEFEERTKSDMTALHLAAGRANTPDVIQTLVAKGAALYEKDARGRTPVFMACFGGKAHNLHVMIREIGSEWKM</sequence>
<proteinExistence type="predicted"/>
<dbReference type="PANTHER" id="PTHR24198">
    <property type="entry name" value="ANKYRIN REPEAT AND PROTEIN KINASE DOMAIN-CONTAINING PROTEIN"/>
    <property type="match status" value="1"/>
</dbReference>
<comment type="caution">
    <text evidence="4">The sequence shown here is derived from an EMBL/GenBank/DDBJ whole genome shotgun (WGS) entry which is preliminary data.</text>
</comment>
<evidence type="ECO:0000256" key="1">
    <source>
        <dbReference type="ARBA" id="ARBA00022737"/>
    </source>
</evidence>
<feature type="repeat" description="ANK" evidence="3">
    <location>
        <begin position="106"/>
        <end position="128"/>
    </location>
</feature>
<dbReference type="Gene3D" id="1.25.40.20">
    <property type="entry name" value="Ankyrin repeat-containing domain"/>
    <property type="match status" value="2"/>
</dbReference>
<dbReference type="InterPro" id="IPR002110">
    <property type="entry name" value="Ankyrin_rpt"/>
</dbReference>
<evidence type="ECO:0000256" key="2">
    <source>
        <dbReference type="ARBA" id="ARBA00023043"/>
    </source>
</evidence>
<evidence type="ECO:0000313" key="5">
    <source>
        <dbReference type="Proteomes" id="UP001432322"/>
    </source>
</evidence>
<evidence type="ECO:0000256" key="3">
    <source>
        <dbReference type="PROSITE-ProRule" id="PRU00023"/>
    </source>
</evidence>
<dbReference type="AlphaFoldDB" id="A0AAV5V119"/>
<dbReference type="PANTHER" id="PTHR24198:SF165">
    <property type="entry name" value="ANKYRIN REPEAT-CONTAINING PROTEIN-RELATED"/>
    <property type="match status" value="1"/>
</dbReference>
<reference evidence="4" key="1">
    <citation type="submission" date="2023-10" db="EMBL/GenBank/DDBJ databases">
        <title>Genome assembly of Pristionchus species.</title>
        <authorList>
            <person name="Yoshida K."/>
            <person name="Sommer R.J."/>
        </authorList>
    </citation>
    <scope>NUCLEOTIDE SEQUENCE</scope>
    <source>
        <strain evidence="4">RS5133</strain>
    </source>
</reference>
<feature type="repeat" description="ANK" evidence="3">
    <location>
        <begin position="296"/>
        <end position="329"/>
    </location>
</feature>
<evidence type="ECO:0008006" key="6">
    <source>
        <dbReference type="Google" id="ProtNLM"/>
    </source>
</evidence>
<feature type="non-terminal residue" evidence="4">
    <location>
        <position position="360"/>
    </location>
</feature>